<dbReference type="Proteomes" id="UP000199437">
    <property type="component" value="Unassembled WGS sequence"/>
</dbReference>
<evidence type="ECO:0000313" key="3">
    <source>
        <dbReference type="Proteomes" id="UP000199437"/>
    </source>
</evidence>
<reference evidence="3" key="1">
    <citation type="submission" date="2016-10" db="EMBL/GenBank/DDBJ databases">
        <authorList>
            <person name="Varghese N."/>
            <person name="Submissions S."/>
        </authorList>
    </citation>
    <scope>NUCLEOTIDE SEQUENCE [LARGE SCALE GENOMIC DNA]</scope>
    <source>
        <strain evidence="3">CGMCC 1.12402</strain>
    </source>
</reference>
<feature type="domain" description="N-acetyltransferase" evidence="1">
    <location>
        <begin position="4"/>
        <end position="172"/>
    </location>
</feature>
<dbReference type="OrthoDB" id="7205533at2"/>
<dbReference type="PANTHER" id="PTHR43617">
    <property type="entry name" value="L-AMINO ACID N-ACETYLTRANSFERASE"/>
    <property type="match status" value="1"/>
</dbReference>
<dbReference type="GeneID" id="99988020"/>
<gene>
    <name evidence="2" type="ORF">SAMN05216290_3343</name>
</gene>
<dbReference type="RefSeq" id="WP_090259982.1">
    <property type="nucleotide sequence ID" value="NZ_FOIR01000003.1"/>
</dbReference>
<evidence type="ECO:0000259" key="1">
    <source>
        <dbReference type="PROSITE" id="PS51186"/>
    </source>
</evidence>
<dbReference type="Pfam" id="PF00583">
    <property type="entry name" value="Acetyltransf_1"/>
    <property type="match status" value="1"/>
</dbReference>
<evidence type="ECO:0000313" key="2">
    <source>
        <dbReference type="EMBL" id="SEW37786.1"/>
    </source>
</evidence>
<dbReference type="STRING" id="1267423.SAMN05216290_3343"/>
<protein>
    <submittedName>
        <fullName evidence="2">Spermine/spermidine N-acetyltransferase</fullName>
    </submittedName>
</protein>
<dbReference type="EMBL" id="FOIR01000003">
    <property type="protein sequence ID" value="SEW37786.1"/>
    <property type="molecule type" value="Genomic_DNA"/>
</dbReference>
<sequence>MGTAHIRPIGVEDAAALQDLGIQTFREAFGSQNSFADMEHYLNDKFSDAQLKSEIETEGSFFYFLEEDSSPIGYLKLNVGPAQSDNILPSAFEIERIYLKEAHHGKGYGQVLMDKSLDEAKKHGCNTVWLGVWEHNLKAIKFYEKNGFTAFSTHPFKLGGDDQTDILMKKPL</sequence>
<dbReference type="PROSITE" id="PS51186">
    <property type="entry name" value="GNAT"/>
    <property type="match status" value="1"/>
</dbReference>
<dbReference type="InterPro" id="IPR050276">
    <property type="entry name" value="MshD_Acetyltransferase"/>
</dbReference>
<dbReference type="GO" id="GO:0016747">
    <property type="term" value="F:acyltransferase activity, transferring groups other than amino-acyl groups"/>
    <property type="evidence" value="ECO:0007669"/>
    <property type="project" value="InterPro"/>
</dbReference>
<dbReference type="Gene3D" id="3.40.630.30">
    <property type="match status" value="1"/>
</dbReference>
<organism evidence="2 3">
    <name type="scientific">Roseivirga pacifica</name>
    <dbReference type="NCBI Taxonomy" id="1267423"/>
    <lineage>
        <taxon>Bacteria</taxon>
        <taxon>Pseudomonadati</taxon>
        <taxon>Bacteroidota</taxon>
        <taxon>Cytophagia</taxon>
        <taxon>Cytophagales</taxon>
        <taxon>Roseivirgaceae</taxon>
        <taxon>Roseivirga</taxon>
    </lineage>
</organism>
<dbReference type="AlphaFoldDB" id="A0A1I0RAI4"/>
<dbReference type="SUPFAM" id="SSF55729">
    <property type="entry name" value="Acyl-CoA N-acyltransferases (Nat)"/>
    <property type="match status" value="1"/>
</dbReference>
<dbReference type="CDD" id="cd04301">
    <property type="entry name" value="NAT_SF"/>
    <property type="match status" value="1"/>
</dbReference>
<dbReference type="InterPro" id="IPR016181">
    <property type="entry name" value="Acyl_CoA_acyltransferase"/>
</dbReference>
<accession>A0A1I0RAI4</accession>
<keyword evidence="3" id="KW-1185">Reference proteome</keyword>
<keyword evidence="2" id="KW-0808">Transferase</keyword>
<name>A0A1I0RAI4_9BACT</name>
<dbReference type="InterPro" id="IPR000182">
    <property type="entry name" value="GNAT_dom"/>
</dbReference>
<proteinExistence type="predicted"/>
<dbReference type="PANTHER" id="PTHR43617:SF33">
    <property type="entry name" value="SPORE COAT POLYSACCHARIDE BIOSYNTHESIS PROTEIN SPSD"/>
    <property type="match status" value="1"/>
</dbReference>